<name>A0A0D0BAY2_9AGAM</name>
<organism evidence="2 3">
    <name type="scientific">Suillus luteus UH-Slu-Lm8-n1</name>
    <dbReference type="NCBI Taxonomy" id="930992"/>
    <lineage>
        <taxon>Eukaryota</taxon>
        <taxon>Fungi</taxon>
        <taxon>Dikarya</taxon>
        <taxon>Basidiomycota</taxon>
        <taxon>Agaricomycotina</taxon>
        <taxon>Agaricomycetes</taxon>
        <taxon>Agaricomycetidae</taxon>
        <taxon>Boletales</taxon>
        <taxon>Suillineae</taxon>
        <taxon>Suillaceae</taxon>
        <taxon>Suillus</taxon>
    </lineage>
</organism>
<evidence type="ECO:0000313" key="2">
    <source>
        <dbReference type="EMBL" id="KIK43427.1"/>
    </source>
</evidence>
<proteinExistence type="predicted"/>
<feature type="compositionally biased region" description="Polar residues" evidence="1">
    <location>
        <begin position="359"/>
        <end position="375"/>
    </location>
</feature>
<reference evidence="3" key="2">
    <citation type="submission" date="2015-01" db="EMBL/GenBank/DDBJ databases">
        <title>Evolutionary Origins and Diversification of the Mycorrhizal Mutualists.</title>
        <authorList>
            <consortium name="DOE Joint Genome Institute"/>
            <consortium name="Mycorrhizal Genomics Consortium"/>
            <person name="Kohler A."/>
            <person name="Kuo A."/>
            <person name="Nagy L.G."/>
            <person name="Floudas D."/>
            <person name="Copeland A."/>
            <person name="Barry K.W."/>
            <person name="Cichocki N."/>
            <person name="Veneault-Fourrey C."/>
            <person name="LaButti K."/>
            <person name="Lindquist E.A."/>
            <person name="Lipzen A."/>
            <person name="Lundell T."/>
            <person name="Morin E."/>
            <person name="Murat C."/>
            <person name="Riley R."/>
            <person name="Ohm R."/>
            <person name="Sun H."/>
            <person name="Tunlid A."/>
            <person name="Henrissat B."/>
            <person name="Grigoriev I.V."/>
            <person name="Hibbett D.S."/>
            <person name="Martin F."/>
        </authorList>
    </citation>
    <scope>NUCLEOTIDE SEQUENCE [LARGE SCALE GENOMIC DNA]</scope>
    <source>
        <strain evidence="3">UH-Slu-Lm8-n1</strain>
    </source>
</reference>
<dbReference type="OrthoDB" id="2677729at2759"/>
<dbReference type="Proteomes" id="UP000054485">
    <property type="component" value="Unassembled WGS sequence"/>
</dbReference>
<feature type="compositionally biased region" description="Polar residues" evidence="1">
    <location>
        <begin position="310"/>
        <end position="352"/>
    </location>
</feature>
<evidence type="ECO:0000256" key="1">
    <source>
        <dbReference type="SAM" id="MobiDB-lite"/>
    </source>
</evidence>
<accession>A0A0D0BAY2</accession>
<dbReference type="InParanoid" id="A0A0D0BAY2"/>
<feature type="region of interest" description="Disordered" evidence="1">
    <location>
        <begin position="303"/>
        <end position="375"/>
    </location>
</feature>
<sequence length="382" mass="42415">MPAFNSKVAELASALTLQAPGADAPLDVLGDWGHEVVRFLTWLDTEERRVFFTLTAVSGLQTTFQDQVDVRRHYPWRSWGRRWLPLTAEAWEAKKQALMASPVIEDPLASIQLSSPAVVTLPESSNKGKGRGRARAGDVELDDNPPAYPARTSQTKRPRDGALQVDERSSDVQTPSSLVDRPSNRSRLPSSMKKPAYTLRLPRMPPPRPRSFRSVNQLMQDHKLRGPREVVLECRRCTEKSSATRPCLTVRRLCCKTNKYELSGRCMRCIIERQKCEWPAGAISKNAEHRMRVSTTRFIEDQSVAAEPQGPTSTQSSASGGHVAINSSHKNTVKATSSARPTPGPSSATATKQPKHTSRINPQLFSPKRSTSPNLTHIIELL</sequence>
<gene>
    <name evidence="2" type="ORF">CY34DRAFT_106445</name>
</gene>
<dbReference type="AlphaFoldDB" id="A0A0D0BAY2"/>
<feature type="region of interest" description="Disordered" evidence="1">
    <location>
        <begin position="121"/>
        <end position="208"/>
    </location>
</feature>
<dbReference type="HOGENOM" id="CLU_723958_0_0_1"/>
<feature type="compositionally biased region" description="Basic and acidic residues" evidence="1">
    <location>
        <begin position="157"/>
        <end position="170"/>
    </location>
</feature>
<keyword evidence="3" id="KW-1185">Reference proteome</keyword>
<protein>
    <submittedName>
        <fullName evidence="2">Uncharacterized protein</fullName>
    </submittedName>
</protein>
<evidence type="ECO:0000313" key="3">
    <source>
        <dbReference type="Proteomes" id="UP000054485"/>
    </source>
</evidence>
<reference evidence="2 3" key="1">
    <citation type="submission" date="2014-04" db="EMBL/GenBank/DDBJ databases">
        <authorList>
            <consortium name="DOE Joint Genome Institute"/>
            <person name="Kuo A."/>
            <person name="Ruytinx J."/>
            <person name="Rineau F."/>
            <person name="Colpaert J."/>
            <person name="Kohler A."/>
            <person name="Nagy L.G."/>
            <person name="Floudas D."/>
            <person name="Copeland A."/>
            <person name="Barry K.W."/>
            <person name="Cichocki N."/>
            <person name="Veneault-Fourrey C."/>
            <person name="LaButti K."/>
            <person name="Lindquist E.A."/>
            <person name="Lipzen A."/>
            <person name="Lundell T."/>
            <person name="Morin E."/>
            <person name="Murat C."/>
            <person name="Sun H."/>
            <person name="Tunlid A."/>
            <person name="Henrissat B."/>
            <person name="Grigoriev I.V."/>
            <person name="Hibbett D.S."/>
            <person name="Martin F."/>
            <person name="Nordberg H.P."/>
            <person name="Cantor M.N."/>
            <person name="Hua S.X."/>
        </authorList>
    </citation>
    <scope>NUCLEOTIDE SEQUENCE [LARGE SCALE GENOMIC DNA]</scope>
    <source>
        <strain evidence="2 3">UH-Slu-Lm8-n1</strain>
    </source>
</reference>
<dbReference type="EMBL" id="KN835213">
    <property type="protein sequence ID" value="KIK43427.1"/>
    <property type="molecule type" value="Genomic_DNA"/>
</dbReference>